<dbReference type="InterPro" id="IPR008775">
    <property type="entry name" value="Phytyl_CoA_dOase-like"/>
</dbReference>
<dbReference type="Pfam" id="PF05721">
    <property type="entry name" value="PhyH"/>
    <property type="match status" value="1"/>
</dbReference>
<dbReference type="Gene3D" id="2.60.120.620">
    <property type="entry name" value="q2cbj1_9rhob like domain"/>
    <property type="match status" value="1"/>
</dbReference>
<name>A4SVN0_POLAQ</name>
<keyword evidence="2" id="KW-0223">Dioxygenase</keyword>
<evidence type="ECO:0000313" key="2">
    <source>
        <dbReference type="EMBL" id="ABP33544.1"/>
    </source>
</evidence>
<dbReference type="GeneID" id="31480671"/>
<gene>
    <name evidence="2" type="ordered locus">Pnuc_0323</name>
</gene>
<keyword evidence="3" id="KW-1185">Reference proteome</keyword>
<organism evidence="2 3">
    <name type="scientific">Polynucleobacter asymbioticus (strain DSM 18221 / CIP 109841 / QLW-P1DMWA-1)</name>
    <name type="common">Polynucleobacter necessarius subsp. asymbioticus</name>
    <dbReference type="NCBI Taxonomy" id="312153"/>
    <lineage>
        <taxon>Bacteria</taxon>
        <taxon>Pseudomonadati</taxon>
        <taxon>Pseudomonadota</taxon>
        <taxon>Betaproteobacteria</taxon>
        <taxon>Burkholderiales</taxon>
        <taxon>Burkholderiaceae</taxon>
        <taxon>Polynucleobacter</taxon>
    </lineage>
</organism>
<dbReference type="HOGENOM" id="CLU_888126_0_0_4"/>
<dbReference type="Proteomes" id="UP000000231">
    <property type="component" value="Chromosome"/>
</dbReference>
<evidence type="ECO:0000256" key="1">
    <source>
        <dbReference type="ARBA" id="ARBA00001954"/>
    </source>
</evidence>
<dbReference type="eggNOG" id="COG5285">
    <property type="taxonomic scope" value="Bacteria"/>
</dbReference>
<evidence type="ECO:0000313" key="3">
    <source>
        <dbReference type="Proteomes" id="UP000000231"/>
    </source>
</evidence>
<dbReference type="GO" id="GO:0016706">
    <property type="term" value="F:2-oxoglutarate-dependent dioxygenase activity"/>
    <property type="evidence" value="ECO:0007669"/>
    <property type="project" value="UniProtKB-ARBA"/>
</dbReference>
<dbReference type="KEGG" id="pnu:Pnuc_0323"/>
<accession>A4SVN0</accession>
<keyword evidence="2" id="KW-0560">Oxidoreductase</keyword>
<dbReference type="GO" id="GO:0005506">
    <property type="term" value="F:iron ion binding"/>
    <property type="evidence" value="ECO:0007669"/>
    <property type="project" value="UniProtKB-ARBA"/>
</dbReference>
<comment type="cofactor">
    <cofactor evidence="1">
        <name>Fe(2+)</name>
        <dbReference type="ChEBI" id="CHEBI:29033"/>
    </cofactor>
</comment>
<dbReference type="AlphaFoldDB" id="A4SVN0"/>
<proteinExistence type="predicted"/>
<dbReference type="EMBL" id="CP000655">
    <property type="protein sequence ID" value="ABP33544.1"/>
    <property type="molecule type" value="Genomic_DNA"/>
</dbReference>
<protein>
    <submittedName>
        <fullName evidence="2">Phytanoyl-CoA dioxygenase</fullName>
    </submittedName>
</protein>
<dbReference type="PANTHER" id="PTHR20883">
    <property type="entry name" value="PHYTANOYL-COA DIOXYGENASE DOMAIN CONTAINING 1"/>
    <property type="match status" value="1"/>
</dbReference>
<reference evidence="2 3" key="1">
    <citation type="journal article" date="2012" name="Stand. Genomic Sci.">
        <title>Complete genome sequence of Polynucleobacter necessarius subsp. asymbioticus type strain (QLW-P1DMWA-1(T)).</title>
        <authorList>
            <person name="Meincke L."/>
            <person name="Copeland A."/>
            <person name="Lapidus A."/>
            <person name="Lucas S."/>
            <person name="Berry K.W."/>
            <person name="Del Rio T.G."/>
            <person name="Hammon N."/>
            <person name="Dalin E."/>
            <person name="Tice H."/>
            <person name="Pitluck S."/>
            <person name="Richardson P."/>
            <person name="Bruce D."/>
            <person name="Goodwin L."/>
            <person name="Han C."/>
            <person name="Tapia R."/>
            <person name="Detter J.C."/>
            <person name="Schmutz J."/>
            <person name="Brettin T."/>
            <person name="Larimer F."/>
            <person name="Land M."/>
            <person name="Hauser L."/>
            <person name="Kyrpides N.C."/>
            <person name="Ivanova N."/>
            <person name="Goker M."/>
            <person name="Woyke T."/>
            <person name="Wu Q.L."/>
            <person name="Pockl M."/>
            <person name="Hahn M.W."/>
            <person name="Klenk H.P."/>
        </authorList>
    </citation>
    <scope>NUCLEOTIDE SEQUENCE [LARGE SCALE GENOMIC DNA]</scope>
    <source>
        <strain evidence="3">DSM 18221 / CIP 109841 / QLW-P1DMWA-1</strain>
    </source>
</reference>
<dbReference type="SUPFAM" id="SSF51197">
    <property type="entry name" value="Clavaminate synthase-like"/>
    <property type="match status" value="1"/>
</dbReference>
<dbReference type="PANTHER" id="PTHR20883:SF48">
    <property type="entry name" value="ECTOINE DIOXYGENASE"/>
    <property type="match status" value="1"/>
</dbReference>
<sequence length="313" mass="36289">MNLNKLPEIPWYMDLGAKARNLYRDCPLDIKNEISFFLDHGYVVLKNSLPPERIESARNAFYRHKKKYANIYARHADVNGLQRRIVNLHMALYEFQDIFSLNTRALKIQDYLFQSPSTCFTSLTFESGSEQSIHRDSPYFTTTPEYYYLGVWVALERVDHLNGALEIYDGGHLVHEVDRFEIFERYYKYGDQIDQMDPRLWADYQQATIESCIAKGLEKKIVPMEPGDTLIWHPHLPHGGSAISSQGRSRLSIVNHVVPSGVPVSGLNVFYRNSNPPDSVNYGYMNHADRNFLIHKNVEFQHADPQPANEFRN</sequence>
<dbReference type="RefSeq" id="WP_011902169.1">
    <property type="nucleotide sequence ID" value="NC_009379.1"/>
</dbReference>